<feature type="transmembrane region" description="Helical" evidence="6">
    <location>
        <begin position="41"/>
        <end position="66"/>
    </location>
</feature>
<evidence type="ECO:0000256" key="5">
    <source>
        <dbReference type="ARBA" id="ARBA00023136"/>
    </source>
</evidence>
<feature type="transmembrane region" description="Helical" evidence="6">
    <location>
        <begin position="108"/>
        <end position="134"/>
    </location>
</feature>
<feature type="transmembrane region" description="Helical" evidence="6">
    <location>
        <begin position="183"/>
        <end position="202"/>
    </location>
</feature>
<comment type="subcellular location">
    <subcellularLocation>
        <location evidence="1">Membrane</location>
        <topology evidence="1">Multi-pass membrane protein</topology>
    </subcellularLocation>
</comment>
<dbReference type="EMBL" id="CP017803">
    <property type="protein sequence ID" value="ATZ59147.1"/>
    <property type="molecule type" value="Genomic_DNA"/>
</dbReference>
<reference evidence="8 9" key="1">
    <citation type="submission" date="2016-10" db="EMBL/GenBank/DDBJ databases">
        <authorList>
            <person name="Varghese N."/>
        </authorList>
    </citation>
    <scope>NUCLEOTIDE SEQUENCE [LARGE SCALE GENOMIC DNA]</scope>
    <source>
        <strain evidence="8 9">KB11</strain>
    </source>
</reference>
<dbReference type="InterPro" id="IPR003834">
    <property type="entry name" value="Cyt_c_assmbl_TM_dom"/>
</dbReference>
<evidence type="ECO:0000313" key="8">
    <source>
        <dbReference type="EMBL" id="ATZ59147.1"/>
    </source>
</evidence>
<dbReference type="RefSeq" id="WP_019262372.1">
    <property type="nucleotide sequence ID" value="NZ_CAYARS010000018.1"/>
</dbReference>
<dbReference type="GO" id="GO:0016020">
    <property type="term" value="C:membrane"/>
    <property type="evidence" value="ECO:0007669"/>
    <property type="project" value="UniProtKB-SubCell"/>
</dbReference>
<organism evidence="8 9">
    <name type="scientific">Methanobrevibacter smithii</name>
    <dbReference type="NCBI Taxonomy" id="2173"/>
    <lineage>
        <taxon>Archaea</taxon>
        <taxon>Methanobacteriati</taxon>
        <taxon>Methanobacteriota</taxon>
        <taxon>Methanomada group</taxon>
        <taxon>Methanobacteria</taxon>
        <taxon>Methanobacteriales</taxon>
        <taxon>Methanobacteriaceae</taxon>
        <taxon>Methanobrevibacter</taxon>
    </lineage>
</organism>
<dbReference type="InterPro" id="IPR051790">
    <property type="entry name" value="Cytochrome_c-biogenesis_DsbD"/>
</dbReference>
<accession>A0A2H4U4X1</accession>
<proteinExistence type="inferred from homology"/>
<dbReference type="Pfam" id="PF02683">
    <property type="entry name" value="DsbD_TM"/>
    <property type="match status" value="1"/>
</dbReference>
<feature type="domain" description="Cytochrome C biogenesis protein transmembrane" evidence="7">
    <location>
        <begin position="4"/>
        <end position="195"/>
    </location>
</feature>
<feature type="transmembrane region" description="Helical" evidence="6">
    <location>
        <begin position="6"/>
        <end position="29"/>
    </location>
</feature>
<evidence type="ECO:0000259" key="7">
    <source>
        <dbReference type="Pfam" id="PF02683"/>
    </source>
</evidence>
<evidence type="ECO:0000256" key="4">
    <source>
        <dbReference type="ARBA" id="ARBA00022989"/>
    </source>
</evidence>
<feature type="transmembrane region" description="Helical" evidence="6">
    <location>
        <begin position="140"/>
        <end position="163"/>
    </location>
</feature>
<dbReference type="AlphaFoldDB" id="A0A2H4U4X1"/>
<protein>
    <submittedName>
        <fullName evidence="8">Cytochrome C biogenesis protein</fullName>
    </submittedName>
</protein>
<dbReference type="GO" id="GO:0017004">
    <property type="term" value="P:cytochrome complex assembly"/>
    <property type="evidence" value="ECO:0007669"/>
    <property type="project" value="InterPro"/>
</dbReference>
<feature type="transmembrane region" description="Helical" evidence="6">
    <location>
        <begin position="72"/>
        <end position="96"/>
    </location>
</feature>
<evidence type="ECO:0000256" key="6">
    <source>
        <dbReference type="SAM" id="Phobius"/>
    </source>
</evidence>
<evidence type="ECO:0000313" key="9">
    <source>
        <dbReference type="Proteomes" id="UP000232133"/>
    </source>
</evidence>
<evidence type="ECO:0000256" key="1">
    <source>
        <dbReference type="ARBA" id="ARBA00004141"/>
    </source>
</evidence>
<evidence type="ECO:0000256" key="3">
    <source>
        <dbReference type="ARBA" id="ARBA00022692"/>
    </source>
</evidence>
<dbReference type="Proteomes" id="UP000232133">
    <property type="component" value="Chromosome"/>
</dbReference>
<comment type="similarity">
    <text evidence="2">Belongs to the DsbD family.</text>
</comment>
<name>A0A2H4U4X1_METSM</name>
<keyword evidence="5 6" id="KW-0472">Membrane</keyword>
<keyword evidence="4 6" id="KW-1133">Transmembrane helix</keyword>
<keyword evidence="3 6" id="KW-0812">Transmembrane</keyword>
<dbReference type="PANTHER" id="PTHR31272">
    <property type="entry name" value="CYTOCHROME C-TYPE BIOGENESIS PROTEIN HI_1454-RELATED"/>
    <property type="match status" value="1"/>
</dbReference>
<dbReference type="PANTHER" id="PTHR31272:SF9">
    <property type="entry name" value="BLL1027 PROTEIN"/>
    <property type="match status" value="1"/>
</dbReference>
<dbReference type="GeneID" id="35117974"/>
<sequence length="203" mass="22407">MEIFLFVSFITGVISILSPCILPVLPIFIGFNLKKRKSTEIISFVLGLFAIFIIILFATVYFTAAIYRYLNYIRVISALVLLLIGGFLLTSCSCRFPALTYKNRDNAFILGFLTSLSWAPCYSGYLISLLALLVSSGNPAFVAVNILLYCLGFGLTLLVLGYIISSMDISRFAKKTEHIQKIFAILIIIGAIYMLITALGGIL</sequence>
<evidence type="ECO:0000256" key="2">
    <source>
        <dbReference type="ARBA" id="ARBA00006143"/>
    </source>
</evidence>
<gene>
    <name evidence="8" type="ORF">BK798_01305</name>
</gene>